<dbReference type="OrthoDB" id="9127144at2"/>
<keyword evidence="2" id="KW-0808">Transferase</keyword>
<evidence type="ECO:0000313" key="2">
    <source>
        <dbReference type="EMBL" id="PVY59391.1"/>
    </source>
</evidence>
<organism evidence="2 3">
    <name type="scientific">Intestinimonas butyriciproducens</name>
    <dbReference type="NCBI Taxonomy" id="1297617"/>
    <lineage>
        <taxon>Bacteria</taxon>
        <taxon>Bacillati</taxon>
        <taxon>Bacillota</taxon>
        <taxon>Clostridia</taxon>
        <taxon>Eubacteriales</taxon>
        <taxon>Intestinimonas</taxon>
    </lineage>
</organism>
<evidence type="ECO:0000259" key="1">
    <source>
        <dbReference type="PROSITE" id="PS51186"/>
    </source>
</evidence>
<dbReference type="GO" id="GO:0016747">
    <property type="term" value="F:acyltransferase activity, transferring groups other than amino-acyl groups"/>
    <property type="evidence" value="ECO:0007669"/>
    <property type="project" value="InterPro"/>
</dbReference>
<reference evidence="2 3" key="1">
    <citation type="submission" date="2018-04" db="EMBL/GenBank/DDBJ databases">
        <title>Genomic Encyclopedia of Type Strains, Phase IV (KMG-IV): sequencing the most valuable type-strain genomes for metagenomic binning, comparative biology and taxonomic classification.</title>
        <authorList>
            <person name="Goeker M."/>
        </authorList>
    </citation>
    <scope>NUCLEOTIDE SEQUENCE [LARGE SCALE GENOMIC DNA]</scope>
    <source>
        <strain evidence="2 3">DSM 26588</strain>
    </source>
</reference>
<dbReference type="CDD" id="cd04301">
    <property type="entry name" value="NAT_SF"/>
    <property type="match status" value="1"/>
</dbReference>
<accession>A0A2U1CEU5</accession>
<comment type="caution">
    <text evidence="2">The sequence shown here is derived from an EMBL/GenBank/DDBJ whole genome shotgun (WGS) entry which is preliminary data.</text>
</comment>
<dbReference type="InterPro" id="IPR016181">
    <property type="entry name" value="Acyl_CoA_acyltransferase"/>
</dbReference>
<sequence>MSNIELVRIDENNFMQAFNLKLAKEQEQFVSNPIRSLAQAYVYYNQCIPFGIFNDDTIVGYVMVIYDYDLTEYNIWHMMIDIAYQHQGFGELALRKCLDYIASKPFGQSNKVALTCNKDNSIALHLYYKFGFRETGNEDENEIELALLL</sequence>
<dbReference type="Gene3D" id="3.40.630.30">
    <property type="match status" value="1"/>
</dbReference>
<dbReference type="RefSeq" id="WP_116721746.1">
    <property type="nucleotide sequence ID" value="NZ_CALICV010000034.1"/>
</dbReference>
<dbReference type="Pfam" id="PF00583">
    <property type="entry name" value="Acetyltransf_1"/>
    <property type="match status" value="1"/>
</dbReference>
<gene>
    <name evidence="2" type="ORF">C7373_102376</name>
</gene>
<dbReference type="GeneID" id="93229496"/>
<name>A0A2U1CEU5_9FIRM</name>
<dbReference type="PROSITE" id="PS51186">
    <property type="entry name" value="GNAT"/>
    <property type="match status" value="1"/>
</dbReference>
<dbReference type="InterPro" id="IPR000182">
    <property type="entry name" value="GNAT_dom"/>
</dbReference>
<evidence type="ECO:0000313" key="3">
    <source>
        <dbReference type="Proteomes" id="UP000245778"/>
    </source>
</evidence>
<proteinExistence type="predicted"/>
<dbReference type="EMBL" id="QEKK01000002">
    <property type="protein sequence ID" value="PVY59391.1"/>
    <property type="molecule type" value="Genomic_DNA"/>
</dbReference>
<dbReference type="SUPFAM" id="SSF55729">
    <property type="entry name" value="Acyl-CoA N-acyltransferases (Nat)"/>
    <property type="match status" value="1"/>
</dbReference>
<protein>
    <submittedName>
        <fullName evidence="2">Diamine N-acetyltransferase</fullName>
    </submittedName>
</protein>
<dbReference type="AlphaFoldDB" id="A0A2U1CEU5"/>
<dbReference type="Proteomes" id="UP000245778">
    <property type="component" value="Unassembled WGS sequence"/>
</dbReference>
<feature type="domain" description="N-acetyltransferase" evidence="1">
    <location>
        <begin position="4"/>
        <end position="149"/>
    </location>
</feature>